<keyword evidence="5" id="KW-0472">Membrane</keyword>
<keyword evidence="5" id="KW-0812">Transmembrane</keyword>
<feature type="region of interest" description="Disordered" evidence="4">
    <location>
        <begin position="23"/>
        <end position="55"/>
    </location>
</feature>
<evidence type="ECO:0000256" key="1">
    <source>
        <dbReference type="ARBA" id="ARBA00004613"/>
    </source>
</evidence>
<evidence type="ECO:0008006" key="9">
    <source>
        <dbReference type="Google" id="ProtNLM"/>
    </source>
</evidence>
<keyword evidence="5" id="KW-1133">Transmembrane helix</keyword>
<dbReference type="InterPro" id="IPR002012">
    <property type="entry name" value="GnRH"/>
</dbReference>
<comment type="caution">
    <text evidence="7">The sequence shown here is derived from an EMBL/GenBank/DDBJ whole genome shotgun (WGS) entry which is preliminary data.</text>
</comment>
<dbReference type="InterPro" id="IPR036249">
    <property type="entry name" value="Thioredoxin-like_sf"/>
</dbReference>
<evidence type="ECO:0000256" key="6">
    <source>
        <dbReference type="SAM" id="SignalP"/>
    </source>
</evidence>
<protein>
    <recommendedName>
        <fullName evidence="9">Thioredoxin-like fold domain-containing protein</fullName>
    </recommendedName>
</protein>
<gene>
    <name evidence="7" type="ORF">AAE3_LOCUS2217</name>
</gene>
<comment type="similarity">
    <text evidence="2">Belongs to the GnRH family.</text>
</comment>
<dbReference type="GO" id="GO:0005576">
    <property type="term" value="C:extracellular region"/>
    <property type="evidence" value="ECO:0007669"/>
    <property type="project" value="UniProtKB-SubCell"/>
</dbReference>
<feature type="transmembrane region" description="Helical" evidence="5">
    <location>
        <begin position="268"/>
        <end position="286"/>
    </location>
</feature>
<comment type="subcellular location">
    <subcellularLocation>
        <location evidence="1">Secreted</location>
    </subcellularLocation>
</comment>
<keyword evidence="6" id="KW-0732">Signal</keyword>
<dbReference type="PROSITE" id="PS00473">
    <property type="entry name" value="GNRH"/>
    <property type="match status" value="1"/>
</dbReference>
<keyword evidence="3" id="KW-0964">Secreted</keyword>
<feature type="signal peptide" evidence="6">
    <location>
        <begin position="1"/>
        <end position="17"/>
    </location>
</feature>
<feature type="region of interest" description="Disordered" evidence="4">
    <location>
        <begin position="292"/>
        <end position="359"/>
    </location>
</feature>
<dbReference type="SUPFAM" id="SSF52833">
    <property type="entry name" value="Thioredoxin-like"/>
    <property type="match status" value="1"/>
</dbReference>
<feature type="compositionally biased region" description="Low complexity" evidence="4">
    <location>
        <begin position="36"/>
        <end position="46"/>
    </location>
</feature>
<organism evidence="7 8">
    <name type="scientific">Cyclocybe aegerita</name>
    <name type="common">Black poplar mushroom</name>
    <name type="synonym">Agrocybe aegerita</name>
    <dbReference type="NCBI Taxonomy" id="1973307"/>
    <lineage>
        <taxon>Eukaryota</taxon>
        <taxon>Fungi</taxon>
        <taxon>Dikarya</taxon>
        <taxon>Basidiomycota</taxon>
        <taxon>Agaricomycotina</taxon>
        <taxon>Agaricomycetes</taxon>
        <taxon>Agaricomycetidae</taxon>
        <taxon>Agaricales</taxon>
        <taxon>Agaricineae</taxon>
        <taxon>Bolbitiaceae</taxon>
        <taxon>Cyclocybe</taxon>
    </lineage>
</organism>
<feature type="compositionally biased region" description="Basic residues" evidence="4">
    <location>
        <begin position="350"/>
        <end position="359"/>
    </location>
</feature>
<accession>A0A8S0VTE8</accession>
<evidence type="ECO:0000256" key="5">
    <source>
        <dbReference type="SAM" id="Phobius"/>
    </source>
</evidence>
<dbReference type="EMBL" id="CACVBS010000028">
    <property type="protein sequence ID" value="CAA7260140.1"/>
    <property type="molecule type" value="Genomic_DNA"/>
</dbReference>
<feature type="chain" id="PRO_5035852382" description="Thioredoxin-like fold domain-containing protein" evidence="6">
    <location>
        <begin position="18"/>
        <end position="359"/>
    </location>
</feature>
<dbReference type="OrthoDB" id="2502001at2759"/>
<proteinExistence type="inferred from homology"/>
<evidence type="ECO:0000313" key="7">
    <source>
        <dbReference type="EMBL" id="CAA7260140.1"/>
    </source>
</evidence>
<name>A0A8S0VTE8_CYCAE</name>
<evidence type="ECO:0000256" key="2">
    <source>
        <dbReference type="ARBA" id="ARBA00010968"/>
    </source>
</evidence>
<dbReference type="GO" id="GO:0005179">
    <property type="term" value="F:hormone activity"/>
    <property type="evidence" value="ECO:0007669"/>
    <property type="project" value="InterPro"/>
</dbReference>
<dbReference type="AlphaFoldDB" id="A0A8S0VTE8"/>
<dbReference type="Proteomes" id="UP000467700">
    <property type="component" value="Unassembled WGS sequence"/>
</dbReference>
<keyword evidence="8" id="KW-1185">Reference proteome</keyword>
<evidence type="ECO:0000256" key="3">
    <source>
        <dbReference type="ARBA" id="ARBA00022525"/>
    </source>
</evidence>
<evidence type="ECO:0000313" key="8">
    <source>
        <dbReference type="Proteomes" id="UP000467700"/>
    </source>
</evidence>
<sequence>MKLSALALLALASTAHAQYFSAGWTPGQKPHDTEPAPDAAAQDSSPSSPPPPPANAAPFSFSSLFDINKLLTSEPAVSLFSKFGVNITEKVHTALETKLWDDRVELITDDNFKELIVEEKLTPEQEQKRTWIIVVSVTSARQDGVSKYLDQVFDSAFNQTQLAGDLPDVKWGRIDYLNVTYITTKWGIWQAPYLVVLRDRGQSLRFYRPYQIRLREDALREFLKNDGWKVSPPWSSSFAPGGDNEYIMDFLATCLTKIYNLVVLVPKWVLLLASGSLASVIIGLLHRPSQKKVAKKPKAKPEHVAVPASGSGSGTEKAGPSSASVSKSATPAPAVTDSERESSAPPGKRQSARQRKNKK</sequence>
<reference evidence="7 8" key="1">
    <citation type="submission" date="2020-01" db="EMBL/GenBank/DDBJ databases">
        <authorList>
            <person name="Gupta K D."/>
        </authorList>
    </citation>
    <scope>NUCLEOTIDE SEQUENCE [LARGE SCALE GENOMIC DNA]</scope>
</reference>
<evidence type="ECO:0000256" key="4">
    <source>
        <dbReference type="SAM" id="MobiDB-lite"/>
    </source>
</evidence>